<keyword evidence="5 7" id="KW-0378">Hydrolase</keyword>
<protein>
    <recommendedName>
        <fullName evidence="8">Ubiquitin carboxyl-terminal hydrolase</fullName>
        <ecNumber evidence="8">3.4.19.12</ecNumber>
    </recommendedName>
</protein>
<dbReference type="PROSITE" id="PS52048">
    <property type="entry name" value="UCH_DOMAIN"/>
    <property type="match status" value="1"/>
</dbReference>
<dbReference type="GO" id="GO:0016579">
    <property type="term" value="P:protein deubiquitination"/>
    <property type="evidence" value="ECO:0007669"/>
    <property type="project" value="TreeGrafter"/>
</dbReference>
<dbReference type="InterPro" id="IPR038765">
    <property type="entry name" value="Papain-like_cys_pep_sf"/>
</dbReference>
<dbReference type="PANTHER" id="PTHR10589:SF17">
    <property type="entry name" value="UBIQUITIN CARBOXYL-TERMINAL HYDROLASE"/>
    <property type="match status" value="1"/>
</dbReference>
<gene>
    <name evidence="10" type="primary">YUH1</name>
    <name evidence="10" type="ORF">CspeluHIS016_0400730</name>
</gene>
<evidence type="ECO:0000256" key="7">
    <source>
        <dbReference type="PROSITE-ProRule" id="PRU01393"/>
    </source>
</evidence>
<dbReference type="FunFam" id="3.40.532.10:FF:000006">
    <property type="entry name" value="Ubiquitin carboxyl-terminal hydrolase"/>
    <property type="match status" value="1"/>
</dbReference>
<dbReference type="EMBL" id="BTCM01000004">
    <property type="protein sequence ID" value="GMK57239.1"/>
    <property type="molecule type" value="Genomic_DNA"/>
</dbReference>
<sequence length="236" mass="26149">MAQRQKWVPLEASTEVFTDWARPLGLPDTPLSFQDVWSLDEEMLSFVPQPVKAVLLLFPARGKLQEVRIKDDGQEENRFKGDVWYIKQQIPNACGSIGLLHALLNLPEGDLEKDSKLLQFKTQSLPLDPLARAKLLDETEFFSEAHSATAQGGQSEIPTGDALENVDNHFLAFVQAKNEKGETRLVELDGNRAGPFDCGPSTDLLRDAAKLVREKYIPNAEGDVSFSMIALAGEAE</sequence>
<dbReference type="AlphaFoldDB" id="A0AAD3TUS0"/>
<evidence type="ECO:0000256" key="4">
    <source>
        <dbReference type="ARBA" id="ARBA00022786"/>
    </source>
</evidence>
<keyword evidence="3 7" id="KW-0645">Protease</keyword>
<accession>A0AAD3TUS0</accession>
<dbReference type="GO" id="GO:0005737">
    <property type="term" value="C:cytoplasm"/>
    <property type="evidence" value="ECO:0007669"/>
    <property type="project" value="TreeGrafter"/>
</dbReference>
<feature type="site" description="Important for enzyme activity" evidence="7">
    <location>
        <position position="189"/>
    </location>
</feature>
<dbReference type="Gene3D" id="3.40.532.10">
    <property type="entry name" value="Peptidase C12, ubiquitin carboxyl-terminal hydrolase"/>
    <property type="match status" value="1"/>
</dbReference>
<dbReference type="SUPFAM" id="SSF54001">
    <property type="entry name" value="Cysteine proteinases"/>
    <property type="match status" value="1"/>
</dbReference>
<dbReference type="InterPro" id="IPR001578">
    <property type="entry name" value="Peptidase_C12_UCH"/>
</dbReference>
<evidence type="ECO:0000313" key="10">
    <source>
        <dbReference type="EMBL" id="GMK57239.1"/>
    </source>
</evidence>
<comment type="caution">
    <text evidence="10">The sequence shown here is derived from an EMBL/GenBank/DDBJ whole genome shotgun (WGS) entry which is preliminary data.</text>
</comment>
<evidence type="ECO:0000256" key="3">
    <source>
        <dbReference type="ARBA" id="ARBA00022670"/>
    </source>
</evidence>
<reference evidence="10" key="2">
    <citation type="submission" date="2023-06" db="EMBL/GenBank/DDBJ databases">
        <authorList>
            <person name="Kobayashi Y."/>
            <person name="Kayamori A."/>
            <person name="Aoki K."/>
            <person name="Shiwa Y."/>
            <person name="Fujita N."/>
            <person name="Sugita T."/>
            <person name="Iwasaki W."/>
            <person name="Tanaka N."/>
            <person name="Takashima M."/>
        </authorList>
    </citation>
    <scope>NUCLEOTIDE SEQUENCE</scope>
    <source>
        <strain evidence="10">HIS016</strain>
    </source>
</reference>
<dbReference type="InterPro" id="IPR036959">
    <property type="entry name" value="Peptidase_C12_UCH_sf"/>
</dbReference>
<comment type="similarity">
    <text evidence="2 7 8">Belongs to the peptidase C12 family.</text>
</comment>
<keyword evidence="11" id="KW-1185">Reference proteome</keyword>
<evidence type="ECO:0000256" key="1">
    <source>
        <dbReference type="ARBA" id="ARBA00000707"/>
    </source>
</evidence>
<evidence type="ECO:0000313" key="11">
    <source>
        <dbReference type="Proteomes" id="UP001222932"/>
    </source>
</evidence>
<comment type="catalytic activity">
    <reaction evidence="1 7 8">
        <text>Thiol-dependent hydrolysis of ester, thioester, amide, peptide and isopeptide bonds formed by the C-terminal Gly of ubiquitin (a 76-residue protein attached to proteins as an intracellular targeting signal).</text>
        <dbReference type="EC" id="3.4.19.12"/>
    </reaction>
</comment>
<evidence type="ECO:0000256" key="6">
    <source>
        <dbReference type="ARBA" id="ARBA00022807"/>
    </source>
</evidence>
<dbReference type="PRINTS" id="PR00707">
    <property type="entry name" value="UBCTHYDRLASE"/>
</dbReference>
<proteinExistence type="inferred from homology"/>
<feature type="active site" description="Proton donor" evidence="7">
    <location>
        <position position="169"/>
    </location>
</feature>
<evidence type="ECO:0000259" key="9">
    <source>
        <dbReference type="PROSITE" id="PS52048"/>
    </source>
</evidence>
<name>A0AAD3TUS0_9TREE</name>
<feature type="site" description="Transition state stabilizer" evidence="7">
    <location>
        <position position="88"/>
    </location>
</feature>
<dbReference type="PANTHER" id="PTHR10589">
    <property type="entry name" value="UBIQUITIN CARBOXYL-TERMINAL HYDROLASE"/>
    <property type="match status" value="1"/>
</dbReference>
<feature type="domain" description="UCH catalytic" evidence="9">
    <location>
        <begin position="6"/>
        <end position="233"/>
    </location>
</feature>
<dbReference type="Pfam" id="PF01088">
    <property type="entry name" value="Peptidase_C12"/>
    <property type="match status" value="1"/>
</dbReference>
<keyword evidence="6 7" id="KW-0788">Thiol protease</keyword>
<organism evidence="10 11">
    <name type="scientific">Cutaneotrichosporon spelunceum</name>
    <dbReference type="NCBI Taxonomy" id="1672016"/>
    <lineage>
        <taxon>Eukaryota</taxon>
        <taxon>Fungi</taxon>
        <taxon>Dikarya</taxon>
        <taxon>Basidiomycota</taxon>
        <taxon>Agaricomycotina</taxon>
        <taxon>Tremellomycetes</taxon>
        <taxon>Trichosporonales</taxon>
        <taxon>Trichosporonaceae</taxon>
        <taxon>Cutaneotrichosporon</taxon>
    </lineage>
</organism>
<keyword evidence="4 7" id="KW-0833">Ubl conjugation pathway</keyword>
<dbReference type="EC" id="3.4.19.12" evidence="8"/>
<reference evidence="10" key="1">
    <citation type="journal article" date="2023" name="BMC Genomics">
        <title>Chromosome-level genome assemblies of Cutaneotrichosporon spp. (Trichosporonales, Basidiomycota) reveal imbalanced evolution between nucleotide sequences and chromosome synteny.</title>
        <authorList>
            <person name="Kobayashi Y."/>
            <person name="Kayamori A."/>
            <person name="Aoki K."/>
            <person name="Shiwa Y."/>
            <person name="Matsutani M."/>
            <person name="Fujita N."/>
            <person name="Sugita T."/>
            <person name="Iwasaki W."/>
            <person name="Tanaka N."/>
            <person name="Takashima M."/>
        </authorList>
    </citation>
    <scope>NUCLEOTIDE SEQUENCE</scope>
    <source>
        <strain evidence="10">HIS016</strain>
    </source>
</reference>
<evidence type="ECO:0000256" key="2">
    <source>
        <dbReference type="ARBA" id="ARBA00009326"/>
    </source>
</evidence>
<evidence type="ECO:0000256" key="8">
    <source>
        <dbReference type="RuleBase" id="RU361215"/>
    </source>
</evidence>
<dbReference type="GO" id="GO:0004843">
    <property type="term" value="F:cysteine-type deubiquitinase activity"/>
    <property type="evidence" value="ECO:0007669"/>
    <property type="project" value="UniProtKB-UniRule"/>
</dbReference>
<feature type="active site" description="Nucleophile" evidence="7">
    <location>
        <position position="94"/>
    </location>
</feature>
<dbReference type="Proteomes" id="UP001222932">
    <property type="component" value="Unassembled WGS sequence"/>
</dbReference>
<dbReference type="GO" id="GO:0006511">
    <property type="term" value="P:ubiquitin-dependent protein catabolic process"/>
    <property type="evidence" value="ECO:0007669"/>
    <property type="project" value="UniProtKB-UniRule"/>
</dbReference>
<evidence type="ECO:0000256" key="5">
    <source>
        <dbReference type="ARBA" id="ARBA00022801"/>
    </source>
</evidence>